<feature type="region of interest" description="Disordered" evidence="1">
    <location>
        <begin position="600"/>
        <end position="626"/>
    </location>
</feature>
<dbReference type="PANTHER" id="PTHR36453">
    <property type="entry name" value="SECRETED PROTEIN-RELATED"/>
    <property type="match status" value="1"/>
</dbReference>
<dbReference type="InterPro" id="IPR039448">
    <property type="entry name" value="Beta_helix"/>
</dbReference>
<dbReference type="PANTHER" id="PTHR36453:SF1">
    <property type="entry name" value="RIGHT HANDED BETA HELIX DOMAIN-CONTAINING PROTEIN"/>
    <property type="match status" value="1"/>
</dbReference>
<proteinExistence type="predicted"/>
<feature type="signal peptide" evidence="2">
    <location>
        <begin position="1"/>
        <end position="22"/>
    </location>
</feature>
<keyword evidence="2" id="KW-0732">Signal</keyword>
<sequence>MRTLLLVTVVALLGMAHVPAEAAPVEIPVAAEGARPGPGGVASLDQAAAEARRRRGRDPRAAIVIALAPGTHRLAGPVRLGPEDGGSAEAPLVIRGPADGSARLVGSVRLDPVPIDPSLSARVPEAGRGQVRAYRLPQAARAPARIQAPIVLNGGPAPPAFEVFDAEGAMHPARWPAEGFAEVESGDGPAFTLAAVPRTLLRDEPDLWAEGYWRWGWLFEALPVVRSAPGGTGARLTLDRTPYEGIRPSAPVRLVHALAALDRPGTWWRDARSGILLAWPRGGEAVEVSVADALLAIDGAAHLRIESLRLAMARGDLVRVQGGRDVVIADSALSFAGGRGAVFAGTLDGGLRNCDVTATGAEAVLLSGGERRTLAPGGLYLRDSRLTGFARRQPTQAPAVTLDGVGAEVSGNVIRDSPAYAIHIRGNDHRISGNEIANLLAGATDTGAIYAGRDWTARGTVIAGNFLHDIRGDAGHEVKGVYLDDMASGFTVSGNLFLRVDQPVFIGGGRDNRIEGNVFVAASPAIHVDSRGQTWASDAVSDPQSELRAAFSAMPVASAPWRARYPGLASLLYDRPAVASGNVVTDNLVALGEPFRFTDGGSEAEQTLARNRGPAGPRPDLPALARSSVRPEDFAGLAEGTGLRLPTIPFARMRRERTAGAPFGR</sequence>
<accession>A0A4Z0NJ08</accession>
<reference evidence="4 5" key="1">
    <citation type="submission" date="2019-04" db="EMBL/GenBank/DDBJ databases">
        <authorList>
            <person name="Feng G."/>
            <person name="Zhu H."/>
        </authorList>
    </citation>
    <scope>NUCLEOTIDE SEQUENCE [LARGE SCALE GENOMIC DNA]</scope>
    <source>
        <strain evidence="4 5">6HR-1</strain>
    </source>
</reference>
<evidence type="ECO:0000256" key="1">
    <source>
        <dbReference type="SAM" id="MobiDB-lite"/>
    </source>
</evidence>
<dbReference type="InterPro" id="IPR011050">
    <property type="entry name" value="Pectin_lyase_fold/virulence"/>
</dbReference>
<keyword evidence="5" id="KW-1185">Reference proteome</keyword>
<dbReference type="AlphaFoldDB" id="A0A4Z0NJ08"/>
<comment type="caution">
    <text evidence="4">The sequence shown here is derived from an EMBL/GenBank/DDBJ whole genome shotgun (WGS) entry which is preliminary data.</text>
</comment>
<protein>
    <submittedName>
        <fullName evidence="4">Right-handed parallel beta-helix repeat-containing protein</fullName>
    </submittedName>
</protein>
<dbReference type="RefSeq" id="WP_135418426.1">
    <property type="nucleotide sequence ID" value="NZ_SRLB01000026.1"/>
</dbReference>
<dbReference type="SMART" id="SM00710">
    <property type="entry name" value="PbH1"/>
    <property type="match status" value="4"/>
</dbReference>
<dbReference type="Gene3D" id="2.160.20.10">
    <property type="entry name" value="Single-stranded right-handed beta-helix, Pectin lyase-like"/>
    <property type="match status" value="1"/>
</dbReference>
<dbReference type="Pfam" id="PF13229">
    <property type="entry name" value="Beta_helix"/>
    <property type="match status" value="1"/>
</dbReference>
<dbReference type="Proteomes" id="UP000297535">
    <property type="component" value="Unassembled WGS sequence"/>
</dbReference>
<evidence type="ECO:0000313" key="5">
    <source>
        <dbReference type="Proteomes" id="UP000297535"/>
    </source>
</evidence>
<evidence type="ECO:0000256" key="2">
    <source>
        <dbReference type="SAM" id="SignalP"/>
    </source>
</evidence>
<feature type="domain" description="Right handed beta helix" evidence="3">
    <location>
        <begin position="400"/>
        <end position="531"/>
    </location>
</feature>
<organism evidence="4 5">
    <name type="scientific">Methylobacterium nonmethylotrophicum</name>
    <dbReference type="NCBI Taxonomy" id="1141884"/>
    <lineage>
        <taxon>Bacteria</taxon>
        <taxon>Pseudomonadati</taxon>
        <taxon>Pseudomonadota</taxon>
        <taxon>Alphaproteobacteria</taxon>
        <taxon>Hyphomicrobiales</taxon>
        <taxon>Methylobacteriaceae</taxon>
        <taxon>Methylobacterium</taxon>
    </lineage>
</organism>
<feature type="region of interest" description="Disordered" evidence="1">
    <location>
        <begin position="34"/>
        <end position="55"/>
    </location>
</feature>
<evidence type="ECO:0000259" key="3">
    <source>
        <dbReference type="Pfam" id="PF13229"/>
    </source>
</evidence>
<dbReference type="EMBL" id="SRLB01000026">
    <property type="protein sequence ID" value="TGD95673.1"/>
    <property type="molecule type" value="Genomic_DNA"/>
</dbReference>
<feature type="chain" id="PRO_5021295672" evidence="2">
    <location>
        <begin position="23"/>
        <end position="665"/>
    </location>
</feature>
<dbReference type="OrthoDB" id="9760240at2"/>
<dbReference type="InterPro" id="IPR006626">
    <property type="entry name" value="PbH1"/>
</dbReference>
<name>A0A4Z0NJ08_9HYPH</name>
<gene>
    <name evidence="4" type="ORF">EU555_26690</name>
</gene>
<dbReference type="InterPro" id="IPR012334">
    <property type="entry name" value="Pectin_lyas_fold"/>
</dbReference>
<evidence type="ECO:0000313" key="4">
    <source>
        <dbReference type="EMBL" id="TGD95673.1"/>
    </source>
</evidence>
<dbReference type="SUPFAM" id="SSF51126">
    <property type="entry name" value="Pectin lyase-like"/>
    <property type="match status" value="1"/>
</dbReference>